<gene>
    <name evidence="1" type="ORF">LCGC14_2912110</name>
</gene>
<proteinExistence type="predicted"/>
<protein>
    <submittedName>
        <fullName evidence="1">Uncharacterized protein</fullName>
    </submittedName>
</protein>
<organism evidence="1">
    <name type="scientific">marine sediment metagenome</name>
    <dbReference type="NCBI Taxonomy" id="412755"/>
    <lineage>
        <taxon>unclassified sequences</taxon>
        <taxon>metagenomes</taxon>
        <taxon>ecological metagenomes</taxon>
    </lineage>
</organism>
<dbReference type="AlphaFoldDB" id="A0A0F8ZYZ1"/>
<reference evidence="1" key="1">
    <citation type="journal article" date="2015" name="Nature">
        <title>Complex archaea that bridge the gap between prokaryotes and eukaryotes.</title>
        <authorList>
            <person name="Spang A."/>
            <person name="Saw J.H."/>
            <person name="Jorgensen S.L."/>
            <person name="Zaremba-Niedzwiedzka K."/>
            <person name="Martijn J."/>
            <person name="Lind A.E."/>
            <person name="van Eijk R."/>
            <person name="Schleper C."/>
            <person name="Guy L."/>
            <person name="Ettema T.J."/>
        </authorList>
    </citation>
    <scope>NUCLEOTIDE SEQUENCE</scope>
</reference>
<name>A0A0F8ZYZ1_9ZZZZ</name>
<feature type="non-terminal residue" evidence="1">
    <location>
        <position position="1"/>
    </location>
</feature>
<comment type="caution">
    <text evidence="1">The sequence shown here is derived from an EMBL/GenBank/DDBJ whole genome shotgun (WGS) entry which is preliminary data.</text>
</comment>
<sequence length="171" mass="16756">VSAVDANTAFAVGTGGTILFGTSLGIGMTMNLQSGCILTVNTVTATFGTVIPPAPGIATFNFQNDGTATLAVSADVGNSVTGGMQDATAVTILPSDMTVDATTTFDLTPGTAIMSNAATPQLIANLQPLSSADEASNPRVGTITAATTNLQNLPASGALTGTLTLTGGACT</sequence>
<accession>A0A0F8ZYZ1</accession>
<evidence type="ECO:0000313" key="1">
    <source>
        <dbReference type="EMBL" id="KKK71619.1"/>
    </source>
</evidence>
<dbReference type="EMBL" id="LAZR01057652">
    <property type="protein sequence ID" value="KKK71619.1"/>
    <property type="molecule type" value="Genomic_DNA"/>
</dbReference>